<gene>
    <name evidence="1" type="ORF">V2J85_07970</name>
</gene>
<protein>
    <recommendedName>
        <fullName evidence="3">Ankyrin repeat domain-containing protein</fullName>
    </recommendedName>
</protein>
<organism evidence="1 2">
    <name type="scientific">Streptomyces bugieae</name>
    <dbReference type="NCBI Taxonomy" id="3098223"/>
    <lineage>
        <taxon>Bacteria</taxon>
        <taxon>Bacillati</taxon>
        <taxon>Actinomycetota</taxon>
        <taxon>Actinomycetes</taxon>
        <taxon>Kitasatosporales</taxon>
        <taxon>Streptomycetaceae</taxon>
        <taxon>Streptomyces</taxon>
    </lineage>
</organism>
<dbReference type="InterPro" id="IPR011990">
    <property type="entry name" value="TPR-like_helical_dom_sf"/>
</dbReference>
<evidence type="ECO:0008006" key="3">
    <source>
        <dbReference type="Google" id="ProtNLM"/>
    </source>
</evidence>
<reference evidence="1 2" key="1">
    <citation type="submission" date="2023-12" db="EMBL/GenBank/DDBJ databases">
        <title>30 novel species of actinomycetes from the DSMZ collection.</title>
        <authorList>
            <person name="Nouioui I."/>
        </authorList>
    </citation>
    <scope>NUCLEOTIDE SEQUENCE [LARGE SCALE GENOMIC DNA]</scope>
    <source>
        <strain evidence="1 2">DSM 41528</strain>
    </source>
</reference>
<dbReference type="Gene3D" id="1.25.40.10">
    <property type="entry name" value="Tetratricopeptide repeat domain"/>
    <property type="match status" value="1"/>
</dbReference>
<sequence length="149" mass="16570">MDLDKLSEAEIEELKERCRTALDVTPDDAELLTELAVLELHDLQVPHGAGVELLQRAFDLDRRDSISFHNYLNVLAEVADEEEIDEVCLQAIEAGNVAAMFELGVRLDERDEPGEAVPHLRRAADNGHAEARSYLAAVEREVGDQNGPR</sequence>
<evidence type="ECO:0000313" key="1">
    <source>
        <dbReference type="EMBL" id="MEE4419286.1"/>
    </source>
</evidence>
<accession>A0ABU7NK84</accession>
<name>A0ABU7NK84_9ACTN</name>
<dbReference type="SUPFAM" id="SSF81901">
    <property type="entry name" value="HCP-like"/>
    <property type="match status" value="1"/>
</dbReference>
<dbReference type="EMBL" id="JAZBJP010000002">
    <property type="protein sequence ID" value="MEE4419286.1"/>
    <property type="molecule type" value="Genomic_DNA"/>
</dbReference>
<keyword evidence="2" id="KW-1185">Reference proteome</keyword>
<evidence type="ECO:0000313" key="2">
    <source>
        <dbReference type="Proteomes" id="UP001307760"/>
    </source>
</evidence>
<comment type="caution">
    <text evidence="1">The sequence shown here is derived from an EMBL/GenBank/DDBJ whole genome shotgun (WGS) entry which is preliminary data.</text>
</comment>
<dbReference type="RefSeq" id="WP_330821049.1">
    <property type="nucleotide sequence ID" value="NZ_JAZBJP010000002.1"/>
</dbReference>
<proteinExistence type="predicted"/>
<dbReference type="Proteomes" id="UP001307760">
    <property type="component" value="Unassembled WGS sequence"/>
</dbReference>